<dbReference type="EMBL" id="JAUCMV010000005">
    <property type="protein sequence ID" value="KAK0399735.1"/>
    <property type="molecule type" value="Genomic_DNA"/>
</dbReference>
<reference evidence="3" key="1">
    <citation type="submission" date="2023-06" db="EMBL/GenBank/DDBJ databases">
        <title>Genomic analysis of the entomopathogenic nematode Steinernema hermaphroditum.</title>
        <authorList>
            <person name="Schwarz E.M."/>
            <person name="Heppert J.K."/>
            <person name="Baniya A."/>
            <person name="Schwartz H.T."/>
            <person name="Tan C.-H."/>
            <person name="Antoshechkin I."/>
            <person name="Sternberg P.W."/>
            <person name="Goodrich-Blair H."/>
            <person name="Dillman A.R."/>
        </authorList>
    </citation>
    <scope>NUCLEOTIDE SEQUENCE</scope>
    <source>
        <strain evidence="3">PS9179</strain>
        <tissue evidence="3">Whole animal</tissue>
    </source>
</reference>
<feature type="transmembrane region" description="Helical" evidence="2">
    <location>
        <begin position="148"/>
        <end position="169"/>
    </location>
</feature>
<protein>
    <submittedName>
        <fullName evidence="3">Uncharacterized protein</fullName>
    </submittedName>
</protein>
<organism evidence="3 4">
    <name type="scientific">Steinernema hermaphroditum</name>
    <dbReference type="NCBI Taxonomy" id="289476"/>
    <lineage>
        <taxon>Eukaryota</taxon>
        <taxon>Metazoa</taxon>
        <taxon>Ecdysozoa</taxon>
        <taxon>Nematoda</taxon>
        <taxon>Chromadorea</taxon>
        <taxon>Rhabditida</taxon>
        <taxon>Tylenchina</taxon>
        <taxon>Panagrolaimomorpha</taxon>
        <taxon>Strongyloidoidea</taxon>
        <taxon>Steinernematidae</taxon>
        <taxon>Steinernema</taxon>
    </lineage>
</organism>
<evidence type="ECO:0000256" key="1">
    <source>
        <dbReference type="SAM" id="MobiDB-lite"/>
    </source>
</evidence>
<dbReference type="AlphaFoldDB" id="A0AA39H5X1"/>
<keyword evidence="4" id="KW-1185">Reference proteome</keyword>
<feature type="region of interest" description="Disordered" evidence="1">
    <location>
        <begin position="408"/>
        <end position="430"/>
    </location>
</feature>
<feature type="transmembrane region" description="Helical" evidence="2">
    <location>
        <begin position="181"/>
        <end position="202"/>
    </location>
</feature>
<evidence type="ECO:0000313" key="4">
    <source>
        <dbReference type="Proteomes" id="UP001175271"/>
    </source>
</evidence>
<evidence type="ECO:0000313" key="3">
    <source>
        <dbReference type="EMBL" id="KAK0399735.1"/>
    </source>
</evidence>
<comment type="caution">
    <text evidence="3">The sequence shown here is derived from an EMBL/GenBank/DDBJ whole genome shotgun (WGS) entry which is preliminary data.</text>
</comment>
<feature type="compositionally biased region" description="Polar residues" evidence="1">
    <location>
        <begin position="408"/>
        <end position="422"/>
    </location>
</feature>
<gene>
    <name evidence="3" type="ORF">QR680_003187</name>
</gene>
<feature type="transmembrane region" description="Helical" evidence="2">
    <location>
        <begin position="73"/>
        <end position="93"/>
    </location>
</feature>
<accession>A0AA39H5X1</accession>
<feature type="transmembrane region" description="Helical" evidence="2">
    <location>
        <begin position="222"/>
        <end position="246"/>
    </location>
</feature>
<name>A0AA39H5X1_9BILA</name>
<keyword evidence="2" id="KW-0812">Transmembrane</keyword>
<dbReference type="Proteomes" id="UP001175271">
    <property type="component" value="Unassembled WGS sequence"/>
</dbReference>
<evidence type="ECO:0000256" key="2">
    <source>
        <dbReference type="SAM" id="Phobius"/>
    </source>
</evidence>
<proteinExistence type="predicted"/>
<sequence length="430" mass="48556">MNNNSTAKLIAATIAVALANNEASTNRTVIAPPPVVAVTPTPTVVITTLRPVFTTTLPKSTTMDPKLEAAHEHMLYASMFTFSTITILLLIYMSIFGRRVRVSGWLFHTVNFSAWNAVQLVNFAGTSLGTPLPDFIKDQGFVGRMKEIQSGTLTMFAAGMIFIMPYNMLCYAFPQAVKSHFCSWIAWIPIMFGINFSALYMFSKKNFKDFFSPSPIDAHLFYVTLIFNLVLMVYVMGVLLAFFVYMSKVGMFIIAKVKKTPCDIPIMKLGIDLLNLVSVIPYAFIIWIMTLFINVFNMASYAMTVIHIDINVALEFVRYLPGMFYDVIMELLKNQEYLQLFLPCSQFLLTCMLIPYYREQVIFLLSCGYFYSRTEPNLKLPERAKKYLKQNKLMAKLAGSKTWASKAQVANTARSTNQNPPASQDRLVSA</sequence>
<feature type="transmembrane region" description="Helical" evidence="2">
    <location>
        <begin position="273"/>
        <end position="293"/>
    </location>
</feature>
<keyword evidence="2" id="KW-0472">Membrane</keyword>
<keyword evidence="2" id="KW-1133">Transmembrane helix</keyword>